<evidence type="ECO:0000313" key="3">
    <source>
        <dbReference type="Proteomes" id="UP000000311"/>
    </source>
</evidence>
<sequence length="113" mass="12820">MGKYVRNINDSVKTTTTEAYMLTSEVPLTAEEEDAIVLIVVVIGIIIAIMVLFSMGIFIDCKHQKTDSMKRRKLRLKMPPLTRRSRKDEVKALASDMCPNASDMEFRARDVIV</sequence>
<dbReference type="Proteomes" id="UP000000311">
    <property type="component" value="Unassembled WGS sequence"/>
</dbReference>
<keyword evidence="1" id="KW-0472">Membrane</keyword>
<feature type="transmembrane region" description="Helical" evidence="1">
    <location>
        <begin position="35"/>
        <end position="61"/>
    </location>
</feature>
<dbReference type="KEGG" id="cfo:105257729"/>
<dbReference type="STRING" id="104421.E2AZP1"/>
<dbReference type="AlphaFoldDB" id="E2AZP1"/>
<gene>
    <name evidence="2" type="ORF">EAG_05825</name>
</gene>
<dbReference type="OrthoDB" id="7696742at2759"/>
<dbReference type="OMA" id="DMCPNGA"/>
<accession>E2AZP1</accession>
<evidence type="ECO:0000256" key="1">
    <source>
        <dbReference type="SAM" id="Phobius"/>
    </source>
</evidence>
<keyword evidence="1" id="KW-0812">Transmembrane</keyword>
<evidence type="ECO:0000313" key="2">
    <source>
        <dbReference type="EMBL" id="EFN61100.1"/>
    </source>
</evidence>
<dbReference type="EMBL" id="GL444275">
    <property type="protein sequence ID" value="EFN61100.1"/>
    <property type="molecule type" value="Genomic_DNA"/>
</dbReference>
<proteinExistence type="predicted"/>
<reference evidence="2 3" key="1">
    <citation type="journal article" date="2010" name="Science">
        <title>Genomic comparison of the ants Camponotus floridanus and Harpegnathos saltator.</title>
        <authorList>
            <person name="Bonasio R."/>
            <person name="Zhang G."/>
            <person name="Ye C."/>
            <person name="Mutti N.S."/>
            <person name="Fang X."/>
            <person name="Qin N."/>
            <person name="Donahue G."/>
            <person name="Yang P."/>
            <person name="Li Q."/>
            <person name="Li C."/>
            <person name="Zhang P."/>
            <person name="Huang Z."/>
            <person name="Berger S.L."/>
            <person name="Reinberg D."/>
            <person name="Wang J."/>
            <person name="Liebig J."/>
        </authorList>
    </citation>
    <scope>NUCLEOTIDE SEQUENCE [LARGE SCALE GENOMIC DNA]</scope>
    <source>
        <strain evidence="3">C129</strain>
    </source>
</reference>
<dbReference type="InParanoid" id="E2AZP1"/>
<organism evidence="3">
    <name type="scientific">Camponotus floridanus</name>
    <name type="common">Florida carpenter ant</name>
    <dbReference type="NCBI Taxonomy" id="104421"/>
    <lineage>
        <taxon>Eukaryota</taxon>
        <taxon>Metazoa</taxon>
        <taxon>Ecdysozoa</taxon>
        <taxon>Arthropoda</taxon>
        <taxon>Hexapoda</taxon>
        <taxon>Insecta</taxon>
        <taxon>Pterygota</taxon>
        <taxon>Neoptera</taxon>
        <taxon>Endopterygota</taxon>
        <taxon>Hymenoptera</taxon>
        <taxon>Apocrita</taxon>
        <taxon>Aculeata</taxon>
        <taxon>Formicoidea</taxon>
        <taxon>Formicidae</taxon>
        <taxon>Formicinae</taxon>
        <taxon>Camponotus</taxon>
    </lineage>
</organism>
<name>E2AZP1_CAMFO</name>
<protein>
    <submittedName>
        <fullName evidence="2">Uncharacterized protein</fullName>
    </submittedName>
</protein>
<keyword evidence="3" id="KW-1185">Reference proteome</keyword>
<keyword evidence="1" id="KW-1133">Transmembrane helix</keyword>